<dbReference type="EMBL" id="PXOG01000070">
    <property type="protein sequence ID" value="RGP78389.1"/>
    <property type="molecule type" value="Genomic_DNA"/>
</dbReference>
<dbReference type="PANTHER" id="PTHR43695">
    <property type="entry name" value="PUTATIVE (AFU_ORTHOLOGUE AFUA_2G17250)-RELATED"/>
    <property type="match status" value="1"/>
</dbReference>
<dbReference type="InterPro" id="IPR037459">
    <property type="entry name" value="RhgT-like"/>
</dbReference>
<feature type="chain" id="PRO_5017425806" evidence="1">
    <location>
        <begin position="19"/>
        <end position="262"/>
    </location>
</feature>
<dbReference type="Proteomes" id="UP000266234">
    <property type="component" value="Unassembled WGS sequence"/>
</dbReference>
<comment type="caution">
    <text evidence="2">The sequence shown here is derived from an EMBL/GenBank/DDBJ whole genome shotgun (WGS) entry which is preliminary data.</text>
</comment>
<organism evidence="2 3">
    <name type="scientific">Fusarium longipes</name>
    <dbReference type="NCBI Taxonomy" id="694270"/>
    <lineage>
        <taxon>Eukaryota</taxon>
        <taxon>Fungi</taxon>
        <taxon>Dikarya</taxon>
        <taxon>Ascomycota</taxon>
        <taxon>Pezizomycotina</taxon>
        <taxon>Sordariomycetes</taxon>
        <taxon>Hypocreomycetidae</taxon>
        <taxon>Hypocreales</taxon>
        <taxon>Nectriaceae</taxon>
        <taxon>Fusarium</taxon>
    </lineage>
</organism>
<dbReference type="GO" id="GO:0016787">
    <property type="term" value="F:hydrolase activity"/>
    <property type="evidence" value="ECO:0007669"/>
    <property type="project" value="InterPro"/>
</dbReference>
<evidence type="ECO:0000313" key="2">
    <source>
        <dbReference type="EMBL" id="RGP78389.1"/>
    </source>
</evidence>
<dbReference type="AlphaFoldDB" id="A0A395T1W3"/>
<dbReference type="PANTHER" id="PTHR43695:SF2">
    <property type="entry name" value="PUTATIVE (AFU_ORTHOLOGUE AFUA_2G17250)-RELATED"/>
    <property type="match status" value="1"/>
</dbReference>
<dbReference type="SUPFAM" id="SSF52266">
    <property type="entry name" value="SGNH hydrolase"/>
    <property type="match status" value="1"/>
</dbReference>
<gene>
    <name evidence="2" type="ORF">FLONG3_3525</name>
</gene>
<keyword evidence="3" id="KW-1185">Reference proteome</keyword>
<proteinExistence type="predicted"/>
<accession>A0A395T1W3</accession>
<name>A0A395T1W3_9HYPO</name>
<evidence type="ECO:0000256" key="1">
    <source>
        <dbReference type="SAM" id="SignalP"/>
    </source>
</evidence>
<reference evidence="2 3" key="1">
    <citation type="journal article" date="2018" name="PLoS Pathog.">
        <title>Evolution of structural diversity of trichothecenes, a family of toxins produced by plant pathogenic and entomopathogenic fungi.</title>
        <authorList>
            <person name="Proctor R.H."/>
            <person name="McCormick S.P."/>
            <person name="Kim H.S."/>
            <person name="Cardoza R.E."/>
            <person name="Stanley A.M."/>
            <person name="Lindo L."/>
            <person name="Kelly A."/>
            <person name="Brown D.W."/>
            <person name="Lee T."/>
            <person name="Vaughan M.M."/>
            <person name="Alexander N.J."/>
            <person name="Busman M."/>
            <person name="Gutierrez S."/>
        </authorList>
    </citation>
    <scope>NUCLEOTIDE SEQUENCE [LARGE SCALE GENOMIC DNA]</scope>
    <source>
        <strain evidence="2 3">NRRL 20695</strain>
    </source>
</reference>
<evidence type="ECO:0000313" key="3">
    <source>
        <dbReference type="Proteomes" id="UP000266234"/>
    </source>
</evidence>
<dbReference type="Gene3D" id="3.40.50.1110">
    <property type="entry name" value="SGNH hydrolase"/>
    <property type="match status" value="1"/>
</dbReference>
<sequence length="262" mass="28845">MKFTLAGLFFTACGLVHSIPTPSTTKPPRFFLIGDSTVAKDGGWGDGLLNYLNPPARGENRAVGGLTTASLEGNGRWDALIDDIYTAKDEFEPVVTIQFGHHDQELMQLDEFCSNLVDIGNDIKKAGGTPVCDDPLLNVDENRAKLYKIFITPLTRRTFSGGEVVEDLKEWAAATIAAAEDVGAEFLELNGVSTAYVNKIGSRFSDYYNWHTGDRTNLNPWGENVFGHMVLDLLLEKRGDFSAYFVTNKAFSEMIKFATGKD</sequence>
<dbReference type="OrthoDB" id="5041285at2759"/>
<dbReference type="STRING" id="694270.A0A395T1W3"/>
<dbReference type="InterPro" id="IPR036514">
    <property type="entry name" value="SGNH_hydro_sf"/>
</dbReference>
<keyword evidence="1" id="KW-0732">Signal</keyword>
<feature type="signal peptide" evidence="1">
    <location>
        <begin position="1"/>
        <end position="18"/>
    </location>
</feature>
<protein>
    <submittedName>
        <fullName evidence="2">Putative acetylesterase</fullName>
    </submittedName>
</protein>